<dbReference type="OrthoDB" id="40707at2759"/>
<protein>
    <recommendedName>
        <fullName evidence="8">Peptidase S28</fullName>
    </recommendedName>
</protein>
<proteinExistence type="inferred from homology"/>
<dbReference type="InParanoid" id="A0A1E7ELT7"/>
<dbReference type="GO" id="GO:0070008">
    <property type="term" value="F:serine-type exopeptidase activity"/>
    <property type="evidence" value="ECO:0007669"/>
    <property type="project" value="InterPro"/>
</dbReference>
<dbReference type="PANTHER" id="PTHR11010">
    <property type="entry name" value="PROTEASE S28 PRO-X CARBOXYPEPTIDASE-RELATED"/>
    <property type="match status" value="1"/>
</dbReference>
<keyword evidence="5" id="KW-0325">Glycoprotein</keyword>
<evidence type="ECO:0000256" key="5">
    <source>
        <dbReference type="ARBA" id="ARBA00023180"/>
    </source>
</evidence>
<evidence type="ECO:0000313" key="6">
    <source>
        <dbReference type="EMBL" id="OEU06892.1"/>
    </source>
</evidence>
<dbReference type="PANTHER" id="PTHR11010:SF38">
    <property type="entry name" value="LYSOSOMAL PRO-X CARBOXYPEPTIDASE"/>
    <property type="match status" value="1"/>
</dbReference>
<evidence type="ECO:0000256" key="4">
    <source>
        <dbReference type="ARBA" id="ARBA00022801"/>
    </source>
</evidence>
<dbReference type="InterPro" id="IPR008758">
    <property type="entry name" value="Peptidase_S28"/>
</dbReference>
<organism evidence="6 7">
    <name type="scientific">Fragilariopsis cylindrus CCMP1102</name>
    <dbReference type="NCBI Taxonomy" id="635003"/>
    <lineage>
        <taxon>Eukaryota</taxon>
        <taxon>Sar</taxon>
        <taxon>Stramenopiles</taxon>
        <taxon>Ochrophyta</taxon>
        <taxon>Bacillariophyta</taxon>
        <taxon>Bacillariophyceae</taxon>
        <taxon>Bacillariophycidae</taxon>
        <taxon>Bacillariales</taxon>
        <taxon>Bacillariaceae</taxon>
        <taxon>Fragilariopsis</taxon>
    </lineage>
</organism>
<dbReference type="Gene3D" id="3.40.50.1820">
    <property type="entry name" value="alpha/beta hydrolase"/>
    <property type="match status" value="1"/>
</dbReference>
<dbReference type="InterPro" id="IPR029058">
    <property type="entry name" value="AB_hydrolase_fold"/>
</dbReference>
<dbReference type="SUPFAM" id="SSF53474">
    <property type="entry name" value="alpha/beta-Hydrolases"/>
    <property type="match status" value="1"/>
</dbReference>
<dbReference type="GO" id="GO:0006508">
    <property type="term" value="P:proteolysis"/>
    <property type="evidence" value="ECO:0007669"/>
    <property type="project" value="UniProtKB-KW"/>
</dbReference>
<keyword evidence="3" id="KW-0732">Signal</keyword>
<keyword evidence="4" id="KW-0378">Hydrolase</keyword>
<accession>A0A1E7ELT7</accession>
<dbReference type="EMBL" id="KV784394">
    <property type="protein sequence ID" value="OEU06892.1"/>
    <property type="molecule type" value="Genomic_DNA"/>
</dbReference>
<sequence>LYYDDQQVDHLHVDDGRVYSQRYYKLSNYWKGPGHPILVIMGGEAELTLPMLYPFVHDGLANEFGAFVISPEHRFYGKSQPVKSGYPTVQEMSDYLSPDQALEDAIQLITYIRNEIGCNPDKTNSNYCPIITFGGSYPGFLSAMLRFRYPDIIDISYASSAPLELYSQKVNSDAYYNKVTEVAEVASTGCANAVKTTLFNVRNELYSTYYTENTDNDIILAAAGASGFCTNTFPTYIQNIEEFISETITYLVPAIFADFNMAYYPPGPTTALERACQIFQQSDETTNPLQRLNQFFELRGEIEYGTDQNGETSVDCFDLSQELPDGANSKIRGSDNSGTGGGHEGEIWEFQCCKDLIIRAGYSEDKSMFLPRHFSYKWHKQHCEERFPGIQVDPYRMSNEWGFDDLTKTSKIIFANGMRDGWSTSSITNVTLANKEYDNIHIINFPNGAHHSELQHGIYPNPTDTPDIVHGYKETTDVLTLWLDEIYSLQIN</sequence>
<dbReference type="InterPro" id="IPR042269">
    <property type="entry name" value="Ser_carbopepase_S28_SKS"/>
</dbReference>
<dbReference type="Proteomes" id="UP000095751">
    <property type="component" value="Unassembled WGS sequence"/>
</dbReference>
<evidence type="ECO:0008006" key="8">
    <source>
        <dbReference type="Google" id="ProtNLM"/>
    </source>
</evidence>
<dbReference type="KEGG" id="fcy:FRACYDRAFT_198900"/>
<comment type="similarity">
    <text evidence="1">Belongs to the peptidase S28 family.</text>
</comment>
<keyword evidence="2" id="KW-0645">Protease</keyword>
<dbReference type="Pfam" id="PF05577">
    <property type="entry name" value="Peptidase_S28"/>
    <property type="match status" value="1"/>
</dbReference>
<feature type="non-terminal residue" evidence="6">
    <location>
        <position position="1"/>
    </location>
</feature>
<evidence type="ECO:0000313" key="7">
    <source>
        <dbReference type="Proteomes" id="UP000095751"/>
    </source>
</evidence>
<dbReference type="AlphaFoldDB" id="A0A1E7ELT7"/>
<dbReference type="Gene3D" id="1.20.120.980">
    <property type="entry name" value="Serine carboxypeptidase S28, SKS domain"/>
    <property type="match status" value="1"/>
</dbReference>
<evidence type="ECO:0000256" key="1">
    <source>
        <dbReference type="ARBA" id="ARBA00011079"/>
    </source>
</evidence>
<evidence type="ECO:0000256" key="3">
    <source>
        <dbReference type="ARBA" id="ARBA00022729"/>
    </source>
</evidence>
<keyword evidence="7" id="KW-1185">Reference proteome</keyword>
<reference evidence="6 7" key="1">
    <citation type="submission" date="2016-09" db="EMBL/GenBank/DDBJ databases">
        <title>Extensive genetic diversity and differential bi-allelic expression allows diatom success in the polar Southern Ocean.</title>
        <authorList>
            <consortium name="DOE Joint Genome Institute"/>
            <person name="Mock T."/>
            <person name="Otillar R.P."/>
            <person name="Strauss J."/>
            <person name="Dupont C."/>
            <person name="Frickenhaus S."/>
            <person name="Maumus F."/>
            <person name="Mcmullan M."/>
            <person name="Sanges R."/>
            <person name="Schmutz J."/>
            <person name="Toseland A."/>
            <person name="Valas R."/>
            <person name="Veluchamy A."/>
            <person name="Ward B.J."/>
            <person name="Allen A."/>
            <person name="Barry K."/>
            <person name="Falciatore A."/>
            <person name="Ferrante M."/>
            <person name="Fortunato A.E."/>
            <person name="Gloeckner G."/>
            <person name="Gruber A."/>
            <person name="Hipkin R."/>
            <person name="Janech M."/>
            <person name="Kroth P."/>
            <person name="Leese F."/>
            <person name="Lindquist E."/>
            <person name="Lyon B.R."/>
            <person name="Martin J."/>
            <person name="Mayer C."/>
            <person name="Parker M."/>
            <person name="Quesneville H."/>
            <person name="Raymond J."/>
            <person name="Uhlig C."/>
            <person name="Valentin K.U."/>
            <person name="Worden A.Z."/>
            <person name="Armbrust E.V."/>
            <person name="Bowler C."/>
            <person name="Green B."/>
            <person name="Moulton V."/>
            <person name="Van Oosterhout C."/>
            <person name="Grigoriev I."/>
        </authorList>
    </citation>
    <scope>NUCLEOTIDE SEQUENCE [LARGE SCALE GENOMIC DNA]</scope>
    <source>
        <strain evidence="6 7">CCMP1102</strain>
    </source>
</reference>
<gene>
    <name evidence="6" type="ORF">FRACYDRAFT_198900</name>
</gene>
<evidence type="ECO:0000256" key="2">
    <source>
        <dbReference type="ARBA" id="ARBA00022670"/>
    </source>
</evidence>
<dbReference type="GO" id="GO:0008239">
    <property type="term" value="F:dipeptidyl-peptidase activity"/>
    <property type="evidence" value="ECO:0007669"/>
    <property type="project" value="TreeGrafter"/>
</dbReference>
<name>A0A1E7ELT7_9STRA</name>